<dbReference type="AlphaFoldDB" id="A0A653A9P3"/>
<evidence type="ECO:0000256" key="5">
    <source>
        <dbReference type="SAM" id="Phobius"/>
    </source>
</evidence>
<dbReference type="InterPro" id="IPR008217">
    <property type="entry name" value="Ccc1_fam"/>
</dbReference>
<evidence type="ECO:0000256" key="1">
    <source>
        <dbReference type="ARBA" id="ARBA00004127"/>
    </source>
</evidence>
<dbReference type="EMBL" id="UPXZ01000019">
    <property type="protein sequence ID" value="VBB44714.1"/>
    <property type="molecule type" value="Genomic_DNA"/>
</dbReference>
<dbReference type="SUPFAM" id="SSF47240">
    <property type="entry name" value="Ferritin-like"/>
    <property type="match status" value="1"/>
</dbReference>
<comment type="subcellular location">
    <subcellularLocation>
        <location evidence="1">Endomembrane system</location>
        <topology evidence="1">Multi-pass membrane protein</topology>
    </subcellularLocation>
</comment>
<keyword evidence="2 5" id="KW-0812">Transmembrane</keyword>
<reference evidence="6" key="1">
    <citation type="submission" date="2018-07" db="EMBL/GenBank/DDBJ databases">
        <authorList>
            <consortium name="Genoscope - CEA"/>
            <person name="William W."/>
        </authorList>
    </citation>
    <scope>NUCLEOTIDE SEQUENCE</scope>
    <source>
        <strain evidence="6">IK1</strain>
    </source>
</reference>
<organism evidence="6">
    <name type="scientific">uncultured Paludibacter sp</name>
    <dbReference type="NCBI Taxonomy" id="497635"/>
    <lineage>
        <taxon>Bacteria</taxon>
        <taxon>Pseudomonadati</taxon>
        <taxon>Bacteroidota</taxon>
        <taxon>Bacteroidia</taxon>
        <taxon>Bacteroidales</taxon>
        <taxon>Paludibacteraceae</taxon>
        <taxon>Paludibacter</taxon>
        <taxon>environmental samples</taxon>
    </lineage>
</organism>
<keyword evidence="4 5" id="KW-0472">Membrane</keyword>
<feature type="transmembrane region" description="Helical" evidence="5">
    <location>
        <begin position="258"/>
        <end position="279"/>
    </location>
</feature>
<proteinExistence type="predicted"/>
<protein>
    <recommendedName>
        <fullName evidence="7">Rubrerythrin diiron-binding domain-containing protein</fullName>
    </recommendedName>
</protein>
<name>A0A653A9P3_9BACT</name>
<accession>A0A653A9P3</accession>
<dbReference type="InterPro" id="IPR039376">
    <property type="entry name" value="Ferritin_CCC1_N"/>
</dbReference>
<dbReference type="InterPro" id="IPR012347">
    <property type="entry name" value="Ferritin-like"/>
</dbReference>
<keyword evidence="3 5" id="KW-1133">Transmembrane helix</keyword>
<evidence type="ECO:0000256" key="3">
    <source>
        <dbReference type="ARBA" id="ARBA00022989"/>
    </source>
</evidence>
<feature type="transmembrane region" description="Helical" evidence="5">
    <location>
        <begin position="225"/>
        <end position="246"/>
    </location>
</feature>
<dbReference type="Gene3D" id="1.20.1260.10">
    <property type="match status" value="1"/>
</dbReference>
<dbReference type="CDD" id="cd01044">
    <property type="entry name" value="Ferritin_CCC1_N"/>
    <property type="match status" value="1"/>
</dbReference>
<evidence type="ECO:0000256" key="2">
    <source>
        <dbReference type="ARBA" id="ARBA00022692"/>
    </source>
</evidence>
<dbReference type="GO" id="GO:0012505">
    <property type="term" value="C:endomembrane system"/>
    <property type="evidence" value="ECO:0007669"/>
    <property type="project" value="UniProtKB-SubCell"/>
</dbReference>
<dbReference type="GO" id="GO:0030026">
    <property type="term" value="P:intracellular manganese ion homeostasis"/>
    <property type="evidence" value="ECO:0007669"/>
    <property type="project" value="InterPro"/>
</dbReference>
<dbReference type="Pfam" id="PF01988">
    <property type="entry name" value="VIT1"/>
    <property type="match status" value="1"/>
</dbReference>
<sequence length="287" mass="32261">MDAKIKKMMLTAQRNEITEYHIYSKLAERTKDKNNAEVLLKIANQEKGHYNFWKIKTGNDVAPKKFQIWRTVFFAKLFGLTFILKQMEKREGTGSRLYDYLAEFYPETKRFSEEELAHEKQILGMLDEERLQYIGSVVLGLNDALVELTGSLAGFTLALGDTKVISLAGLVTGISAALSMASSDYLSSKAEGDERAKKSAIYTGVAYFFTVIFLILPFLLLSSKILALVITLAIAVLIIFVFNYYISTAKDLNFKERFWEMTIISLGVAAFSFVVGYALKALLGVDI</sequence>
<dbReference type="InterPro" id="IPR009078">
    <property type="entry name" value="Ferritin-like_SF"/>
</dbReference>
<evidence type="ECO:0000313" key="6">
    <source>
        <dbReference type="EMBL" id="VBB44714.1"/>
    </source>
</evidence>
<evidence type="ECO:0000256" key="4">
    <source>
        <dbReference type="ARBA" id="ARBA00023136"/>
    </source>
</evidence>
<gene>
    <name evidence="6" type="ORF">TRIP_D260128</name>
</gene>
<dbReference type="CDD" id="cd02431">
    <property type="entry name" value="Ferritin_CCC1_C"/>
    <property type="match status" value="1"/>
</dbReference>
<feature type="transmembrane region" description="Helical" evidence="5">
    <location>
        <begin position="164"/>
        <end position="187"/>
    </location>
</feature>
<feature type="transmembrane region" description="Helical" evidence="5">
    <location>
        <begin position="199"/>
        <end position="219"/>
    </location>
</feature>
<evidence type="ECO:0008006" key="7">
    <source>
        <dbReference type="Google" id="ProtNLM"/>
    </source>
</evidence>
<dbReference type="GO" id="GO:0005384">
    <property type="term" value="F:manganese ion transmembrane transporter activity"/>
    <property type="evidence" value="ECO:0007669"/>
    <property type="project" value="InterPro"/>
</dbReference>